<evidence type="ECO:0000313" key="7">
    <source>
        <dbReference type="Proteomes" id="UP000092124"/>
    </source>
</evidence>
<feature type="signal peptide" evidence="3">
    <location>
        <begin position="1"/>
        <end position="17"/>
    </location>
</feature>
<dbReference type="OrthoDB" id="6515930at2759"/>
<feature type="disulfide bond" evidence="2">
    <location>
        <begin position="348"/>
        <end position="375"/>
    </location>
</feature>
<dbReference type="Gene3D" id="2.10.70.10">
    <property type="entry name" value="Complement Module, domain 1"/>
    <property type="match status" value="1"/>
</dbReference>
<dbReference type="SMART" id="SM00032">
    <property type="entry name" value="CCP"/>
    <property type="match status" value="1"/>
</dbReference>
<gene>
    <name evidence="6" type="ORF">A6R68_05306</name>
</gene>
<evidence type="ECO:0000256" key="2">
    <source>
        <dbReference type="PROSITE-ProRule" id="PRU00302"/>
    </source>
</evidence>
<evidence type="ECO:0000259" key="4">
    <source>
        <dbReference type="PROSITE" id="PS50234"/>
    </source>
</evidence>
<dbReference type="Pfam" id="PF00084">
    <property type="entry name" value="Sushi"/>
    <property type="match status" value="1"/>
</dbReference>
<sequence>MWSCLAFCCWTLAVVSGWTNFQPLAPSRNFSFRLFPEASPGAPGRLAVPPESGEEEAVGSKVERLGRAFRSRVRRLRELSDRLELVFLVDESSSVGQANFLNELKFVRKLLSDFPVVSTATRVAIVTFSSKNNVVARVDYISTSRAQQHKCALLSREIPAITYRGGGTYTKGAFQQAAQILRHSRENSTKVIFLITDGYSNGGDPRPIAASLRDFGVEIFTFGIWQGNIRELNDMASTPKEEHCYLLHSFEEFEALARRALHEACPSGTYKPEASPGGISTCIPCPDENHTSPPGSTSPEDCVCREGYRTFGQTCQVVHCPALKPPENGFFIQNTCKNHFNAACGVRCLPGFDLVGSSIHLCQPNGLWSGTESFCR</sequence>
<evidence type="ECO:0000256" key="3">
    <source>
        <dbReference type="SAM" id="SignalP"/>
    </source>
</evidence>
<proteinExistence type="predicted"/>
<keyword evidence="2" id="KW-0768">Sushi</keyword>
<evidence type="ECO:0000259" key="5">
    <source>
        <dbReference type="PROSITE" id="PS50923"/>
    </source>
</evidence>
<organism evidence="6 7">
    <name type="scientific">Neotoma lepida</name>
    <name type="common">Desert woodrat</name>
    <dbReference type="NCBI Taxonomy" id="56216"/>
    <lineage>
        <taxon>Eukaryota</taxon>
        <taxon>Metazoa</taxon>
        <taxon>Chordata</taxon>
        <taxon>Craniata</taxon>
        <taxon>Vertebrata</taxon>
        <taxon>Euteleostomi</taxon>
        <taxon>Mammalia</taxon>
        <taxon>Eutheria</taxon>
        <taxon>Euarchontoglires</taxon>
        <taxon>Glires</taxon>
        <taxon>Rodentia</taxon>
        <taxon>Myomorpha</taxon>
        <taxon>Muroidea</taxon>
        <taxon>Cricetidae</taxon>
        <taxon>Neotominae</taxon>
        <taxon>Neotoma</taxon>
    </lineage>
</organism>
<dbReference type="Pfam" id="PF07699">
    <property type="entry name" value="Ephrin_rec_like"/>
    <property type="match status" value="1"/>
</dbReference>
<dbReference type="STRING" id="56216.A0A1A6GK91"/>
<keyword evidence="7" id="KW-1185">Reference proteome</keyword>
<dbReference type="InterPro" id="IPR050525">
    <property type="entry name" value="ECM_Assembly_Org"/>
</dbReference>
<dbReference type="SUPFAM" id="SSF57535">
    <property type="entry name" value="Complement control module/SCR domain"/>
    <property type="match status" value="1"/>
</dbReference>
<dbReference type="PROSITE" id="PS50234">
    <property type="entry name" value="VWFA"/>
    <property type="match status" value="1"/>
</dbReference>
<dbReference type="InterPro" id="IPR000436">
    <property type="entry name" value="Sushi_SCR_CCP_dom"/>
</dbReference>
<reference evidence="6 7" key="1">
    <citation type="submission" date="2016-06" db="EMBL/GenBank/DDBJ databases">
        <title>The Draft Genome Sequence and Annotation of the Desert Woodrat Neotoma lepida.</title>
        <authorList>
            <person name="Campbell M."/>
            <person name="Oakeson K.F."/>
            <person name="Yandell M."/>
            <person name="Halpert J.R."/>
            <person name="Dearing D."/>
        </authorList>
    </citation>
    <scope>NUCLEOTIDE SEQUENCE [LARGE SCALE GENOMIC DNA]</scope>
    <source>
        <strain evidence="6">417</strain>
        <tissue evidence="6">Liver</tissue>
    </source>
</reference>
<dbReference type="InterPro" id="IPR036465">
    <property type="entry name" value="vWFA_dom_sf"/>
</dbReference>
<dbReference type="SUPFAM" id="SSF53300">
    <property type="entry name" value="vWA-like"/>
    <property type="match status" value="1"/>
</dbReference>
<evidence type="ECO:0000313" key="6">
    <source>
        <dbReference type="EMBL" id="OBS66155.1"/>
    </source>
</evidence>
<dbReference type="InterPro" id="IPR035976">
    <property type="entry name" value="Sushi/SCR/CCP_sf"/>
</dbReference>
<comment type="caution">
    <text evidence="6">The sequence shown here is derived from an EMBL/GenBank/DDBJ whole genome shotgun (WGS) entry which is preliminary data.</text>
</comment>
<dbReference type="Proteomes" id="UP000092124">
    <property type="component" value="Unassembled WGS sequence"/>
</dbReference>
<dbReference type="PANTHER" id="PTHR24020:SF20">
    <property type="entry name" value="PH DOMAIN-CONTAINING PROTEIN"/>
    <property type="match status" value="1"/>
</dbReference>
<dbReference type="Pfam" id="PF00092">
    <property type="entry name" value="VWA"/>
    <property type="match status" value="1"/>
</dbReference>
<feature type="domain" description="VWFA" evidence="4">
    <location>
        <begin position="84"/>
        <end position="260"/>
    </location>
</feature>
<accession>A0A1A6GK91</accession>
<evidence type="ECO:0008006" key="8">
    <source>
        <dbReference type="Google" id="ProtNLM"/>
    </source>
</evidence>
<comment type="caution">
    <text evidence="2">Lacks conserved residue(s) required for the propagation of feature annotation.</text>
</comment>
<keyword evidence="3" id="KW-0732">Signal</keyword>
<dbReference type="FunFam" id="3.40.50.410:FF:000070">
    <property type="entry name" value="sushi, von Willebrand factor type A, EGF and pentraxin domain-containing protein 1"/>
    <property type="match status" value="1"/>
</dbReference>
<dbReference type="InterPro" id="IPR011641">
    <property type="entry name" value="Tyr-kin_ephrin_A/B_rcpt-like"/>
</dbReference>
<dbReference type="AlphaFoldDB" id="A0A1A6GK91"/>
<dbReference type="CDD" id="cd00033">
    <property type="entry name" value="CCP"/>
    <property type="match status" value="1"/>
</dbReference>
<dbReference type="EMBL" id="LZPO01087441">
    <property type="protein sequence ID" value="OBS66155.1"/>
    <property type="molecule type" value="Genomic_DNA"/>
</dbReference>
<dbReference type="PANTHER" id="PTHR24020">
    <property type="entry name" value="COLLAGEN ALPHA"/>
    <property type="match status" value="1"/>
</dbReference>
<feature type="domain" description="Sushi" evidence="5">
    <location>
        <begin position="318"/>
        <end position="376"/>
    </location>
</feature>
<dbReference type="PROSITE" id="PS50923">
    <property type="entry name" value="SUSHI"/>
    <property type="match status" value="1"/>
</dbReference>
<dbReference type="InterPro" id="IPR002035">
    <property type="entry name" value="VWF_A"/>
</dbReference>
<name>A0A1A6GK91_NEOLE</name>
<feature type="non-terminal residue" evidence="6">
    <location>
        <position position="376"/>
    </location>
</feature>
<dbReference type="Gene3D" id="3.40.50.410">
    <property type="entry name" value="von Willebrand factor, type A domain"/>
    <property type="match status" value="1"/>
</dbReference>
<dbReference type="CDD" id="cd01450">
    <property type="entry name" value="vWFA_subfamily_ECM"/>
    <property type="match status" value="1"/>
</dbReference>
<feature type="chain" id="PRO_5008345677" description="VWFA domain-containing protein" evidence="3">
    <location>
        <begin position="18"/>
        <end position="376"/>
    </location>
</feature>
<evidence type="ECO:0000256" key="1">
    <source>
        <dbReference type="ARBA" id="ARBA00023157"/>
    </source>
</evidence>
<protein>
    <recommendedName>
        <fullName evidence="8">VWFA domain-containing protein</fullName>
    </recommendedName>
</protein>
<dbReference type="SMART" id="SM01411">
    <property type="entry name" value="Ephrin_rec_like"/>
    <property type="match status" value="1"/>
</dbReference>
<dbReference type="Gene3D" id="2.10.50.10">
    <property type="entry name" value="Tumor Necrosis Factor Receptor, subunit A, domain 2"/>
    <property type="match status" value="1"/>
</dbReference>
<keyword evidence="1 2" id="KW-1015">Disulfide bond</keyword>
<dbReference type="SMART" id="SM00327">
    <property type="entry name" value="VWA"/>
    <property type="match status" value="1"/>
</dbReference>
<dbReference type="PRINTS" id="PR00453">
    <property type="entry name" value="VWFADOMAIN"/>
</dbReference>